<evidence type="ECO:0000313" key="12">
    <source>
        <dbReference type="Proteomes" id="UP000011686"/>
    </source>
</evidence>
<keyword evidence="12" id="KW-1185">Reference proteome</keyword>
<comment type="pathway">
    <text evidence="1 8">Purine metabolism; 7-cyano-7-deazaguanine biosynthesis.</text>
</comment>
<keyword evidence="5 8" id="KW-0862">Zinc</keyword>
<dbReference type="PANTHER" id="PTHR12589:SF7">
    <property type="entry name" value="6-PYRUVOYL TETRAHYDROBIOPTERIN SYNTHASE"/>
    <property type="match status" value="1"/>
</dbReference>
<feature type="binding site" evidence="10">
    <location>
        <position position="29"/>
    </location>
    <ligand>
        <name>Zn(2+)</name>
        <dbReference type="ChEBI" id="CHEBI:29105"/>
    </ligand>
</feature>
<dbReference type="SUPFAM" id="SSF55620">
    <property type="entry name" value="Tetrahydrobiopterin biosynthesis enzymes-like"/>
    <property type="match status" value="1"/>
</dbReference>
<dbReference type="RefSeq" id="WP_015238617.1">
    <property type="nucleotide sequence ID" value="NC_020283.1"/>
</dbReference>
<evidence type="ECO:0000256" key="2">
    <source>
        <dbReference type="ARBA" id="ARBA00008900"/>
    </source>
</evidence>
<evidence type="ECO:0000256" key="6">
    <source>
        <dbReference type="ARBA" id="ARBA00023239"/>
    </source>
</evidence>
<keyword evidence="6 8" id="KW-0456">Lyase</keyword>
<dbReference type="Pfam" id="PF01242">
    <property type="entry name" value="PTPS"/>
    <property type="match status" value="1"/>
</dbReference>
<dbReference type="GO" id="GO:0046872">
    <property type="term" value="F:metal ion binding"/>
    <property type="evidence" value="ECO:0007669"/>
    <property type="project" value="UniProtKB-KW"/>
</dbReference>
<organism evidence="11 12">
    <name type="scientific">Candidatus Kinetoplastidibacterium crithidiae TCC036E</name>
    <dbReference type="NCBI Taxonomy" id="1208918"/>
    <lineage>
        <taxon>Bacteria</taxon>
        <taxon>Pseudomonadati</taxon>
        <taxon>Pseudomonadota</taxon>
        <taxon>Betaproteobacteria</taxon>
        <taxon>Candidatus Kinetoplastidibacterium</taxon>
    </lineage>
</organism>
<feature type="binding site" evidence="10">
    <location>
        <position position="14"/>
    </location>
    <ligand>
        <name>Zn(2+)</name>
        <dbReference type="ChEBI" id="CHEBI:29105"/>
    </ligand>
</feature>
<reference evidence="11 12" key="1">
    <citation type="journal article" date="2013" name="Genome Biol. Evol.">
        <title>Genome evolution and phylogenomic analysis of candidatus kinetoplastibacterium, the betaproteobacterial endosymbionts of strigomonas and angomonas.</title>
        <authorList>
            <person name="Alves J.M."/>
            <person name="Serrano M.G."/>
            <person name="Maia da Silva F."/>
            <person name="Voegtly L.J."/>
            <person name="Matveyev A.V."/>
            <person name="Teixeira M.M."/>
            <person name="Camargo E.P."/>
            <person name="Buck G.A."/>
        </authorList>
    </citation>
    <scope>NUCLEOTIDE SEQUENCE [LARGE SCALE GENOMIC DNA]</scope>
    <source>
        <strain evidence="11 12">TCC036E</strain>
    </source>
</reference>
<feature type="active site" description="Charge relay system" evidence="9">
    <location>
        <position position="137"/>
    </location>
</feature>
<dbReference type="GO" id="GO:0070497">
    <property type="term" value="F:6-carboxytetrahydropterin synthase activity"/>
    <property type="evidence" value="ECO:0007669"/>
    <property type="project" value="UniProtKB-EC"/>
</dbReference>
<keyword evidence="4 8" id="KW-0479">Metal-binding</keyword>
<dbReference type="KEGG" id="kct:CDEE_0506"/>
<accession>M1LWD7</accession>
<evidence type="ECO:0000256" key="1">
    <source>
        <dbReference type="ARBA" id="ARBA00005061"/>
    </source>
</evidence>
<evidence type="ECO:0000313" key="11">
    <source>
        <dbReference type="EMBL" id="AGF47549.1"/>
    </source>
</evidence>
<dbReference type="NCBIfam" id="TIGR03367">
    <property type="entry name" value="queuosine_QueD"/>
    <property type="match status" value="1"/>
</dbReference>
<keyword evidence="8" id="KW-0671">Queuosine biosynthesis</keyword>
<dbReference type="PIRSF" id="PIRSF006113">
    <property type="entry name" value="PTP_synth"/>
    <property type="match status" value="1"/>
</dbReference>
<proteinExistence type="inferred from homology"/>
<dbReference type="PANTHER" id="PTHR12589">
    <property type="entry name" value="PYRUVOYL TETRAHYDROBIOPTERIN SYNTHASE"/>
    <property type="match status" value="1"/>
</dbReference>
<dbReference type="GO" id="GO:0008616">
    <property type="term" value="P:tRNA queuosine(34) biosynthetic process"/>
    <property type="evidence" value="ECO:0007669"/>
    <property type="project" value="UniProtKB-KW"/>
</dbReference>
<dbReference type="InterPro" id="IPR007115">
    <property type="entry name" value="6-PTP_synth/QueD"/>
</dbReference>
<evidence type="ECO:0000256" key="9">
    <source>
        <dbReference type="PIRSR" id="PIRSR006113-1"/>
    </source>
</evidence>
<comment type="catalytic activity">
    <reaction evidence="7 8">
        <text>7,8-dihydroneopterin 3'-triphosphate + H2O = 6-carboxy-5,6,7,8-tetrahydropterin + triphosphate + acetaldehyde + 2 H(+)</text>
        <dbReference type="Rhea" id="RHEA:27966"/>
        <dbReference type="ChEBI" id="CHEBI:15343"/>
        <dbReference type="ChEBI" id="CHEBI:15377"/>
        <dbReference type="ChEBI" id="CHEBI:15378"/>
        <dbReference type="ChEBI" id="CHEBI:18036"/>
        <dbReference type="ChEBI" id="CHEBI:58462"/>
        <dbReference type="ChEBI" id="CHEBI:61032"/>
        <dbReference type="EC" id="4.1.2.50"/>
    </reaction>
</comment>
<feature type="binding site" evidence="10">
    <location>
        <position position="27"/>
    </location>
    <ligand>
        <name>Zn(2+)</name>
        <dbReference type="ChEBI" id="CHEBI:29105"/>
    </ligand>
</feature>
<gene>
    <name evidence="11" type="ORF">CDEE_0506</name>
</gene>
<evidence type="ECO:0000256" key="4">
    <source>
        <dbReference type="ARBA" id="ARBA00022723"/>
    </source>
</evidence>
<dbReference type="Gene3D" id="3.30.479.10">
    <property type="entry name" value="6-pyruvoyl tetrahydropterin synthase/QueD"/>
    <property type="match status" value="2"/>
</dbReference>
<name>M1LWD7_9PROT</name>
<dbReference type="Proteomes" id="UP000011686">
    <property type="component" value="Chromosome"/>
</dbReference>
<dbReference type="eggNOG" id="COG0720">
    <property type="taxonomic scope" value="Bacteria"/>
</dbReference>
<evidence type="ECO:0000256" key="8">
    <source>
        <dbReference type="PIRNR" id="PIRNR006113"/>
    </source>
</evidence>
<evidence type="ECO:0000256" key="5">
    <source>
        <dbReference type="ARBA" id="ARBA00022833"/>
    </source>
</evidence>
<dbReference type="STRING" id="1208918.CDEE_0506"/>
<dbReference type="EC" id="4.-.-.-" evidence="8"/>
<dbReference type="PATRIC" id="fig|1208918.3.peg.247"/>
<dbReference type="AlphaFoldDB" id="M1LWD7"/>
<comment type="similarity">
    <text evidence="2 8">Belongs to the PTPS family. QueD subfamily.</text>
</comment>
<protein>
    <recommendedName>
        <fullName evidence="3 8">6-carboxy-5,6,7,8-tetrahydropterin synthase</fullName>
        <ecNumber evidence="8">4.-.-.-</ecNumber>
    </recommendedName>
</protein>
<feature type="active site" description="Proton acceptor" evidence="9">
    <location>
        <position position="23"/>
    </location>
</feature>
<dbReference type="EMBL" id="CP003804">
    <property type="protein sequence ID" value="AGF47549.1"/>
    <property type="molecule type" value="Genomic_DNA"/>
</dbReference>
<dbReference type="InterPro" id="IPR038418">
    <property type="entry name" value="6-PTP_synth/QueD_sf"/>
</dbReference>
<comment type="cofactor">
    <cofactor evidence="8 10">
        <name>Zn(2+)</name>
        <dbReference type="ChEBI" id="CHEBI:29105"/>
    </cofactor>
    <text evidence="8 10">Binds 1 zinc ion per subunit.</text>
</comment>
<dbReference type="HOGENOM" id="CLU_111016_1_1_4"/>
<dbReference type="UniPathway" id="UPA00391"/>
<evidence type="ECO:0000256" key="7">
    <source>
        <dbReference type="ARBA" id="ARBA00048807"/>
    </source>
</evidence>
<feature type="active site" description="Charge relay system" evidence="9">
    <location>
        <position position="73"/>
    </location>
</feature>
<evidence type="ECO:0000256" key="10">
    <source>
        <dbReference type="PIRSR" id="PIRSR006113-2"/>
    </source>
</evidence>
<evidence type="ECO:0000256" key="3">
    <source>
        <dbReference type="ARBA" id="ARBA00018141"/>
    </source>
</evidence>
<sequence>MISITRKLEFDAGHRIPNHKGQCKNIHGHRYVLEITLEGFLSKVNSECDYGMVMDFSDVKSIAMKYIVSNWDHSFLVHDQDLLVLNFLSTLPDHKTVVLDRVPTAENLSLIAYNILFPVYKKVYDKHLILKKIRIYETPNCWAEYHGI</sequence>